<protein>
    <submittedName>
        <fullName evidence="1">Uncharacterized protein</fullName>
    </submittedName>
</protein>
<keyword evidence="2" id="KW-1185">Reference proteome</keyword>
<sequence length="85" mass="9311">MINDPDAFGFTVSDRACCGVGRNQGLITCLPLSIPCTNRDQYVFWDAFHPSQAANEILARKAFSGPPSDCYPVNVKQMAQKKLSS</sequence>
<dbReference type="EMBL" id="CM039430">
    <property type="protein sequence ID" value="KAI4343524.1"/>
    <property type="molecule type" value="Genomic_DNA"/>
</dbReference>
<dbReference type="Proteomes" id="UP000828941">
    <property type="component" value="Chromosome 5"/>
</dbReference>
<evidence type="ECO:0000313" key="2">
    <source>
        <dbReference type="Proteomes" id="UP000828941"/>
    </source>
</evidence>
<organism evidence="1 2">
    <name type="scientific">Bauhinia variegata</name>
    <name type="common">Purple orchid tree</name>
    <name type="synonym">Phanera variegata</name>
    <dbReference type="NCBI Taxonomy" id="167791"/>
    <lineage>
        <taxon>Eukaryota</taxon>
        <taxon>Viridiplantae</taxon>
        <taxon>Streptophyta</taxon>
        <taxon>Embryophyta</taxon>
        <taxon>Tracheophyta</taxon>
        <taxon>Spermatophyta</taxon>
        <taxon>Magnoliopsida</taxon>
        <taxon>eudicotyledons</taxon>
        <taxon>Gunneridae</taxon>
        <taxon>Pentapetalae</taxon>
        <taxon>rosids</taxon>
        <taxon>fabids</taxon>
        <taxon>Fabales</taxon>
        <taxon>Fabaceae</taxon>
        <taxon>Cercidoideae</taxon>
        <taxon>Cercideae</taxon>
        <taxon>Bauhiniinae</taxon>
        <taxon>Bauhinia</taxon>
    </lineage>
</organism>
<reference evidence="1 2" key="1">
    <citation type="journal article" date="2022" name="DNA Res.">
        <title>Chromosomal-level genome assembly of the orchid tree Bauhinia variegata (Leguminosae; Cercidoideae) supports the allotetraploid origin hypothesis of Bauhinia.</title>
        <authorList>
            <person name="Zhong Y."/>
            <person name="Chen Y."/>
            <person name="Zheng D."/>
            <person name="Pang J."/>
            <person name="Liu Y."/>
            <person name="Luo S."/>
            <person name="Meng S."/>
            <person name="Qian L."/>
            <person name="Wei D."/>
            <person name="Dai S."/>
            <person name="Zhou R."/>
        </authorList>
    </citation>
    <scope>NUCLEOTIDE SEQUENCE [LARGE SCALE GENOMIC DNA]</scope>
    <source>
        <strain evidence="1">BV-YZ2020</strain>
    </source>
</reference>
<evidence type="ECO:0000313" key="1">
    <source>
        <dbReference type="EMBL" id="KAI4343524.1"/>
    </source>
</evidence>
<name>A0ACB9P6P8_BAUVA</name>
<accession>A0ACB9P6P8</accession>
<proteinExistence type="predicted"/>
<gene>
    <name evidence="1" type="ORF">L6164_010863</name>
</gene>
<comment type="caution">
    <text evidence="1">The sequence shown here is derived from an EMBL/GenBank/DDBJ whole genome shotgun (WGS) entry which is preliminary data.</text>
</comment>